<dbReference type="EMBL" id="CM055097">
    <property type="protein sequence ID" value="KAJ7551543.1"/>
    <property type="molecule type" value="Genomic_DNA"/>
</dbReference>
<sequence>MGGKKEGRTVVVTLDKSPESEYALRWVLKHLVRGRLTKERPATDGKLVKPVGDTVVLLHSRPVQQMNVSTSGKVFVSKELRELMENLNVQEEDATEKILSDAIKLCNDYHVNATTLVEAGDPRNVICDAVKNLHADVLVMGSHSYSNVQRSFLGSVSDYCAHNSNCTILIVKKPMQG</sequence>
<organism evidence="1 2">
    <name type="scientific">Diphasiastrum complanatum</name>
    <name type="common">Issler's clubmoss</name>
    <name type="synonym">Lycopodium complanatum</name>
    <dbReference type="NCBI Taxonomy" id="34168"/>
    <lineage>
        <taxon>Eukaryota</taxon>
        <taxon>Viridiplantae</taxon>
        <taxon>Streptophyta</taxon>
        <taxon>Embryophyta</taxon>
        <taxon>Tracheophyta</taxon>
        <taxon>Lycopodiopsida</taxon>
        <taxon>Lycopodiales</taxon>
        <taxon>Lycopodiaceae</taxon>
        <taxon>Lycopodioideae</taxon>
        <taxon>Diphasiastrum</taxon>
    </lineage>
</organism>
<evidence type="ECO:0000313" key="1">
    <source>
        <dbReference type="EMBL" id="KAJ7551543.1"/>
    </source>
</evidence>
<accession>A0ACC2DBG9</accession>
<gene>
    <name evidence="1" type="ORF">O6H91_06G019700</name>
</gene>
<proteinExistence type="predicted"/>
<evidence type="ECO:0000313" key="2">
    <source>
        <dbReference type="Proteomes" id="UP001162992"/>
    </source>
</evidence>
<protein>
    <submittedName>
        <fullName evidence="1">Uncharacterized protein</fullName>
    </submittedName>
</protein>
<comment type="caution">
    <text evidence="1">The sequence shown here is derived from an EMBL/GenBank/DDBJ whole genome shotgun (WGS) entry which is preliminary data.</text>
</comment>
<name>A0ACC2DBG9_DIPCM</name>
<reference evidence="2" key="1">
    <citation type="journal article" date="2024" name="Proc. Natl. Acad. Sci. U.S.A.">
        <title>Extraordinary preservation of gene collinearity over three hundred million years revealed in homosporous lycophytes.</title>
        <authorList>
            <person name="Li C."/>
            <person name="Wickell D."/>
            <person name="Kuo L.Y."/>
            <person name="Chen X."/>
            <person name="Nie B."/>
            <person name="Liao X."/>
            <person name="Peng D."/>
            <person name="Ji J."/>
            <person name="Jenkins J."/>
            <person name="Williams M."/>
            <person name="Shu S."/>
            <person name="Plott C."/>
            <person name="Barry K."/>
            <person name="Rajasekar S."/>
            <person name="Grimwood J."/>
            <person name="Han X."/>
            <person name="Sun S."/>
            <person name="Hou Z."/>
            <person name="He W."/>
            <person name="Dai G."/>
            <person name="Sun C."/>
            <person name="Schmutz J."/>
            <person name="Leebens-Mack J.H."/>
            <person name="Li F.W."/>
            <person name="Wang L."/>
        </authorList>
    </citation>
    <scope>NUCLEOTIDE SEQUENCE [LARGE SCALE GENOMIC DNA]</scope>
    <source>
        <strain evidence="2">cv. PW_Plant_1</strain>
    </source>
</reference>
<keyword evidence="2" id="KW-1185">Reference proteome</keyword>
<dbReference type="Proteomes" id="UP001162992">
    <property type="component" value="Chromosome 6"/>
</dbReference>